<reference evidence="2 4" key="3">
    <citation type="submission" date="2017-11" db="EMBL/GenBank/DDBJ databases">
        <title>De-novo sequencing of pomegranate (Punica granatum L.) genome.</title>
        <authorList>
            <person name="Akparov Z."/>
            <person name="Amiraslanov A."/>
            <person name="Hajiyeva S."/>
            <person name="Abbasov M."/>
            <person name="Kaur K."/>
            <person name="Hamwieh A."/>
            <person name="Solovyev V."/>
            <person name="Salamov A."/>
            <person name="Braich B."/>
            <person name="Kosarev P."/>
            <person name="Mahmoud A."/>
            <person name="Hajiyev E."/>
            <person name="Babayeva S."/>
            <person name="Izzatullayeva V."/>
            <person name="Mammadov A."/>
            <person name="Mammadov A."/>
            <person name="Sharifova S."/>
            <person name="Ojaghi J."/>
            <person name="Eynullazada K."/>
            <person name="Bayramov B."/>
            <person name="Abdulazimova A."/>
            <person name="Shahmuradov I."/>
        </authorList>
    </citation>
    <scope>NUCLEOTIDE SEQUENCE [LARGE SCALE GENOMIC DNA]</scope>
    <source>
        <strain evidence="2">AG2017</strain>
        <strain evidence="4">cv. AG2017</strain>
        <tissue evidence="2">Leaf</tissue>
    </source>
</reference>
<dbReference type="AlphaFoldDB" id="A0A218WV91"/>
<name>A0A218WV91_PUNGR</name>
<dbReference type="EMBL" id="MTKT01003016">
    <property type="protein sequence ID" value="OWM76715.1"/>
    <property type="molecule type" value="Genomic_DNA"/>
</dbReference>
<dbReference type="Proteomes" id="UP000233551">
    <property type="component" value="Unassembled WGS sequence"/>
</dbReference>
<comment type="caution">
    <text evidence="1">The sequence shown here is derived from an EMBL/GenBank/DDBJ whole genome shotgun (WGS) entry which is preliminary data.</text>
</comment>
<sequence length="77" mass="8513">MDEAHLALSKIGDERGWVQEEPVRAQFYSGGSSRTVVGSGGHRRAAADHKRGRDGKVVEALVSYRARRGWTENGSRF</sequence>
<evidence type="ECO:0000313" key="2">
    <source>
        <dbReference type="EMBL" id="PKI49208.1"/>
    </source>
</evidence>
<protein>
    <submittedName>
        <fullName evidence="1">Uncharacterized protein</fullName>
    </submittedName>
</protein>
<evidence type="ECO:0000313" key="1">
    <source>
        <dbReference type="EMBL" id="OWM76715.1"/>
    </source>
</evidence>
<accession>A0A218WV91</accession>
<evidence type="ECO:0000313" key="4">
    <source>
        <dbReference type="Proteomes" id="UP000233551"/>
    </source>
</evidence>
<reference evidence="3" key="1">
    <citation type="journal article" date="2017" name="Plant J.">
        <title>The pomegranate (Punica granatum L.) genome and the genomics of punicalagin biosynthesis.</title>
        <authorList>
            <person name="Qin G."/>
            <person name="Xu C."/>
            <person name="Ming R."/>
            <person name="Tang H."/>
            <person name="Guyot R."/>
            <person name="Kramer E.M."/>
            <person name="Hu Y."/>
            <person name="Yi X."/>
            <person name="Qi Y."/>
            <person name="Xu X."/>
            <person name="Gao Z."/>
            <person name="Pan H."/>
            <person name="Jian J."/>
            <person name="Tian Y."/>
            <person name="Yue Z."/>
            <person name="Xu Y."/>
        </authorList>
    </citation>
    <scope>NUCLEOTIDE SEQUENCE [LARGE SCALE GENOMIC DNA]</scope>
    <source>
        <strain evidence="3">cv. Dabenzi</strain>
    </source>
</reference>
<dbReference type="Proteomes" id="UP000197138">
    <property type="component" value="Unassembled WGS sequence"/>
</dbReference>
<gene>
    <name evidence="1" type="ORF">CDL15_Pgr004927</name>
    <name evidence="2" type="ORF">CRG98_030397</name>
</gene>
<reference evidence="1" key="2">
    <citation type="submission" date="2017-06" db="EMBL/GenBank/DDBJ databases">
        <title>The pomegranate genome and the genomics of punicalagin biosynthesis.</title>
        <authorList>
            <person name="Xu C."/>
        </authorList>
    </citation>
    <scope>NUCLEOTIDE SEQUENCE [LARGE SCALE GENOMIC DNA]</scope>
    <source>
        <tissue evidence="1">Fresh leaf</tissue>
    </source>
</reference>
<evidence type="ECO:0000313" key="3">
    <source>
        <dbReference type="Proteomes" id="UP000197138"/>
    </source>
</evidence>
<organism evidence="1 3">
    <name type="scientific">Punica granatum</name>
    <name type="common">Pomegranate</name>
    <dbReference type="NCBI Taxonomy" id="22663"/>
    <lineage>
        <taxon>Eukaryota</taxon>
        <taxon>Viridiplantae</taxon>
        <taxon>Streptophyta</taxon>
        <taxon>Embryophyta</taxon>
        <taxon>Tracheophyta</taxon>
        <taxon>Spermatophyta</taxon>
        <taxon>Magnoliopsida</taxon>
        <taxon>eudicotyledons</taxon>
        <taxon>Gunneridae</taxon>
        <taxon>Pentapetalae</taxon>
        <taxon>rosids</taxon>
        <taxon>malvids</taxon>
        <taxon>Myrtales</taxon>
        <taxon>Lythraceae</taxon>
        <taxon>Punica</taxon>
    </lineage>
</organism>
<keyword evidence="4" id="KW-1185">Reference proteome</keyword>
<dbReference type="EMBL" id="PGOL01002262">
    <property type="protein sequence ID" value="PKI49208.1"/>
    <property type="molecule type" value="Genomic_DNA"/>
</dbReference>
<proteinExistence type="predicted"/>